<evidence type="ECO:0000313" key="4">
    <source>
        <dbReference type="Proteomes" id="UP001328107"/>
    </source>
</evidence>
<accession>A0AAN5CNC0</accession>
<sequence length="245" mass="27221">LLLRLTMSALIPSSDSLFPSAIEWCNYWSGQGINRPECFSNHRLPLQFRANPSPSVHWSFQQRPSRIPSYLLNTNVRLPTCTSVQNVAKCIKTHHCLETTMCWENSHACCTPLLPLFSNIPPVISLPPSVPDGCPPPQSMDYRCLTENPISWCSTDVQCTLGEAHKCCPTGCGNRICVNTGQIGSNRVYRSPLPLVDAACVEGGSSWCETDKDCRPNSARRRVCRSTRCGYNVCLLQFGQSWIVA</sequence>
<proteinExistence type="predicted"/>
<evidence type="ECO:0000259" key="2">
    <source>
        <dbReference type="PROSITE" id="PS51390"/>
    </source>
</evidence>
<name>A0AAN5CNC0_9BILA</name>
<evidence type="ECO:0000256" key="1">
    <source>
        <dbReference type="SAM" id="SignalP"/>
    </source>
</evidence>
<dbReference type="PANTHER" id="PTHR36938:SF3">
    <property type="entry name" value="WAP DOMAIN-CONTAINING PROTEIN"/>
    <property type="match status" value="1"/>
</dbReference>
<feature type="chain" id="PRO_5043026862" description="WAP domain-containing protein" evidence="1">
    <location>
        <begin position="17"/>
        <end position="245"/>
    </location>
</feature>
<reference evidence="4" key="1">
    <citation type="submission" date="2022-10" db="EMBL/GenBank/DDBJ databases">
        <title>Genome assembly of Pristionchus species.</title>
        <authorList>
            <person name="Yoshida K."/>
            <person name="Sommer R.J."/>
        </authorList>
    </citation>
    <scope>NUCLEOTIDE SEQUENCE [LARGE SCALE GENOMIC DNA]</scope>
    <source>
        <strain evidence="4">RS5460</strain>
    </source>
</reference>
<feature type="signal peptide" evidence="1">
    <location>
        <begin position="1"/>
        <end position="16"/>
    </location>
</feature>
<dbReference type="GO" id="GO:0030414">
    <property type="term" value="F:peptidase inhibitor activity"/>
    <property type="evidence" value="ECO:0007669"/>
    <property type="project" value="InterPro"/>
</dbReference>
<dbReference type="InterPro" id="IPR008197">
    <property type="entry name" value="WAP_dom"/>
</dbReference>
<dbReference type="PANTHER" id="PTHR36938">
    <property type="entry name" value="PROTEIN CBG26935"/>
    <property type="match status" value="1"/>
</dbReference>
<dbReference type="EMBL" id="BTRK01000004">
    <property type="protein sequence ID" value="GMR47569.1"/>
    <property type="molecule type" value="Genomic_DNA"/>
</dbReference>
<keyword evidence="1" id="KW-0732">Signal</keyword>
<feature type="domain" description="WAP" evidence="2">
    <location>
        <begin position="127"/>
        <end position="181"/>
    </location>
</feature>
<keyword evidence="4" id="KW-1185">Reference proteome</keyword>
<protein>
    <recommendedName>
        <fullName evidence="2">WAP domain-containing protein</fullName>
    </recommendedName>
</protein>
<dbReference type="Proteomes" id="UP001328107">
    <property type="component" value="Unassembled WGS sequence"/>
</dbReference>
<gene>
    <name evidence="3" type="ORF">PMAYCL1PPCAC_17764</name>
</gene>
<dbReference type="Pfam" id="PF00095">
    <property type="entry name" value="WAP"/>
    <property type="match status" value="1"/>
</dbReference>
<evidence type="ECO:0000313" key="3">
    <source>
        <dbReference type="EMBL" id="GMR47569.1"/>
    </source>
</evidence>
<feature type="non-terminal residue" evidence="3">
    <location>
        <position position="1"/>
    </location>
</feature>
<comment type="caution">
    <text evidence="3">The sequence shown here is derived from an EMBL/GenBank/DDBJ whole genome shotgun (WGS) entry which is preliminary data.</text>
</comment>
<dbReference type="GO" id="GO:0005576">
    <property type="term" value="C:extracellular region"/>
    <property type="evidence" value="ECO:0007669"/>
    <property type="project" value="InterPro"/>
</dbReference>
<dbReference type="PROSITE" id="PS51390">
    <property type="entry name" value="WAP"/>
    <property type="match status" value="1"/>
</dbReference>
<organism evidence="3 4">
    <name type="scientific">Pristionchus mayeri</name>
    <dbReference type="NCBI Taxonomy" id="1317129"/>
    <lineage>
        <taxon>Eukaryota</taxon>
        <taxon>Metazoa</taxon>
        <taxon>Ecdysozoa</taxon>
        <taxon>Nematoda</taxon>
        <taxon>Chromadorea</taxon>
        <taxon>Rhabditida</taxon>
        <taxon>Rhabditina</taxon>
        <taxon>Diplogasteromorpha</taxon>
        <taxon>Diplogasteroidea</taxon>
        <taxon>Neodiplogasteridae</taxon>
        <taxon>Pristionchus</taxon>
    </lineage>
</organism>
<dbReference type="AlphaFoldDB" id="A0AAN5CNC0"/>